<dbReference type="PANTHER" id="PTHR42803">
    <property type="entry name" value="ACYL-COA DEHYDROGENASE"/>
    <property type="match status" value="1"/>
</dbReference>
<dbReference type="Pfam" id="PF12806">
    <property type="entry name" value="Acyl-CoA_dh_C"/>
    <property type="match status" value="1"/>
</dbReference>
<dbReference type="AlphaFoldDB" id="A0A7S4ETM7"/>
<sequence length="350" mass="38425">MTQCVVRGRALGLHCVTSHAQRTTCSGTVICLVRCMHASVHQATPSVLALVVSAFICMQNRRSMRSLSGVKEPDAPADAIIWQPSVRLLLLFQKAVAEGGRSMVYECAQVADQMKERAAAGDAAGAKALDERLAFMTPILKGFLTEAGKEAADGAIQVYGGHGYIKDNGVEQVFRDVRIAPLWEGTTQIQALDLLGRKVLLQKLRPIHEHCGRLFRLCAPLLLSRDAQLRRHAASLLAHAFEWAGLTHRIAWRAARNREHVSSASVEYLMYSGYVTLAAHWLQMESAAVTALASGSGEEEPDFYLSKKKTSSFVFDRLLPRTRGLKAGILAPAESLTAMRLDEFSFDHSR</sequence>
<dbReference type="Gene3D" id="1.20.140.10">
    <property type="entry name" value="Butyryl-CoA Dehydrogenase, subunit A, domain 3"/>
    <property type="match status" value="1"/>
</dbReference>
<evidence type="ECO:0000256" key="2">
    <source>
        <dbReference type="ARBA" id="ARBA00022630"/>
    </source>
</evidence>
<dbReference type="Pfam" id="PF00441">
    <property type="entry name" value="Acyl-CoA_dh_1"/>
    <property type="match status" value="1"/>
</dbReference>
<dbReference type="SUPFAM" id="SSF47203">
    <property type="entry name" value="Acyl-CoA dehydrogenase C-terminal domain-like"/>
    <property type="match status" value="1"/>
</dbReference>
<dbReference type="EMBL" id="HBIZ01005860">
    <property type="protein sequence ID" value="CAE0750767.1"/>
    <property type="molecule type" value="Transcribed_RNA"/>
</dbReference>
<evidence type="ECO:0000259" key="5">
    <source>
        <dbReference type="Pfam" id="PF12806"/>
    </source>
</evidence>
<evidence type="ECO:0008006" key="7">
    <source>
        <dbReference type="Google" id="ProtNLM"/>
    </source>
</evidence>
<proteinExistence type="predicted"/>
<gene>
    <name evidence="6" type="ORF">PCAR00345_LOCUS3352</name>
</gene>
<feature type="domain" description="Acetyl-CoA dehydrogenase-like C-terminal" evidence="5">
    <location>
        <begin position="226"/>
        <end position="339"/>
    </location>
</feature>
<evidence type="ECO:0000313" key="6">
    <source>
        <dbReference type="EMBL" id="CAE0750767.1"/>
    </source>
</evidence>
<evidence type="ECO:0000256" key="3">
    <source>
        <dbReference type="ARBA" id="ARBA00023002"/>
    </source>
</evidence>
<evidence type="ECO:0000256" key="1">
    <source>
        <dbReference type="ARBA" id="ARBA00001974"/>
    </source>
</evidence>
<reference evidence="6" key="1">
    <citation type="submission" date="2021-01" db="EMBL/GenBank/DDBJ databases">
        <authorList>
            <person name="Corre E."/>
            <person name="Pelletier E."/>
            <person name="Niang G."/>
            <person name="Scheremetjew M."/>
            <person name="Finn R."/>
            <person name="Kale V."/>
            <person name="Holt S."/>
            <person name="Cochrane G."/>
            <person name="Meng A."/>
            <person name="Brown T."/>
            <person name="Cohen L."/>
        </authorList>
    </citation>
    <scope>NUCLEOTIDE SEQUENCE</scope>
    <source>
        <strain evidence="6">CCMP645</strain>
    </source>
</reference>
<dbReference type="InterPro" id="IPR052166">
    <property type="entry name" value="Diverse_Acyl-CoA_DH"/>
</dbReference>
<dbReference type="InterPro" id="IPR009075">
    <property type="entry name" value="AcylCo_DH/oxidase_C"/>
</dbReference>
<dbReference type="InterPro" id="IPR036250">
    <property type="entry name" value="AcylCo_DH-like_C"/>
</dbReference>
<name>A0A7S4ETM7_CHRCT</name>
<feature type="domain" description="Acyl-CoA dehydrogenase/oxidase C-terminal" evidence="4">
    <location>
        <begin position="70"/>
        <end position="193"/>
    </location>
</feature>
<evidence type="ECO:0000259" key="4">
    <source>
        <dbReference type="Pfam" id="PF00441"/>
    </source>
</evidence>
<dbReference type="GO" id="GO:0016627">
    <property type="term" value="F:oxidoreductase activity, acting on the CH-CH group of donors"/>
    <property type="evidence" value="ECO:0007669"/>
    <property type="project" value="InterPro"/>
</dbReference>
<protein>
    <recommendedName>
        <fullName evidence="7">Acyl-CoA dehydrogenase/oxidase C-terminal domain-containing protein</fullName>
    </recommendedName>
</protein>
<dbReference type="InterPro" id="IPR025878">
    <property type="entry name" value="Acyl-CoA_dh-like_C_dom"/>
</dbReference>
<organism evidence="6">
    <name type="scientific">Chrysotila carterae</name>
    <name type="common">Marine alga</name>
    <name type="synonym">Syracosphaera carterae</name>
    <dbReference type="NCBI Taxonomy" id="13221"/>
    <lineage>
        <taxon>Eukaryota</taxon>
        <taxon>Haptista</taxon>
        <taxon>Haptophyta</taxon>
        <taxon>Prymnesiophyceae</taxon>
        <taxon>Isochrysidales</taxon>
        <taxon>Isochrysidaceae</taxon>
        <taxon>Chrysotila</taxon>
    </lineage>
</organism>
<accession>A0A7S4ETM7</accession>
<comment type="cofactor">
    <cofactor evidence="1">
        <name>FAD</name>
        <dbReference type="ChEBI" id="CHEBI:57692"/>
    </cofactor>
</comment>
<keyword evidence="2" id="KW-0285">Flavoprotein</keyword>
<keyword evidence="3" id="KW-0560">Oxidoreductase</keyword>
<dbReference type="PANTHER" id="PTHR42803:SF1">
    <property type="entry name" value="BROAD-SPECIFICITY LINEAR ACYL-COA DEHYDROGENASE FADE5"/>
    <property type="match status" value="1"/>
</dbReference>